<evidence type="ECO:0000313" key="1">
    <source>
        <dbReference type="EMBL" id="SFR17967.1"/>
    </source>
</evidence>
<gene>
    <name evidence="1" type="ORF">SAMN04488564_104686</name>
</gene>
<accession>A0A1I6EJY6</accession>
<dbReference type="SUPFAM" id="SSF56784">
    <property type="entry name" value="HAD-like"/>
    <property type="match status" value="1"/>
</dbReference>
<proteinExistence type="predicted"/>
<sequence>MGHGSSLPEHLRSPAHDLHRRAGEAFCLGPQTVGASSLAAVQIDFEDVVRRTVEETASGLLARSRWFLPDNRPMIRLIATDLDGTLLQPGGVLSDRTRATLHAVDADVVVVTARPPRFVQDLALTGTAICSNGAMIYDLTNREVTHAQTVPLDVVRKVSEALAEVIPNVGIAVETGFEVLSEPGFQGFGPKNPHRTLELLDHVFEEAHQVVQMLAWAPDAEVDHMMEIAREAVGQHVSVTHSGGLGLLEISPPGVSKAATLESLCNTRGIGKHEVIAFGDMPNDLSVLGWAGTAYAMGNAHPLVKQACTNHAPPNTEDGVAQILEQLFRI</sequence>
<dbReference type="GO" id="GO:0000287">
    <property type="term" value="F:magnesium ion binding"/>
    <property type="evidence" value="ECO:0007669"/>
    <property type="project" value="TreeGrafter"/>
</dbReference>
<keyword evidence="2" id="KW-1185">Reference proteome</keyword>
<dbReference type="Gene3D" id="3.30.1240.10">
    <property type="match status" value="1"/>
</dbReference>
<dbReference type="PANTHER" id="PTHR10000">
    <property type="entry name" value="PHOSPHOSERINE PHOSPHATASE"/>
    <property type="match status" value="1"/>
</dbReference>
<organism evidence="1 2">
    <name type="scientific">Lentzea waywayandensis</name>
    <dbReference type="NCBI Taxonomy" id="84724"/>
    <lineage>
        <taxon>Bacteria</taxon>
        <taxon>Bacillati</taxon>
        <taxon>Actinomycetota</taxon>
        <taxon>Actinomycetes</taxon>
        <taxon>Pseudonocardiales</taxon>
        <taxon>Pseudonocardiaceae</taxon>
        <taxon>Lentzea</taxon>
    </lineage>
</organism>
<evidence type="ECO:0008006" key="3">
    <source>
        <dbReference type="Google" id="ProtNLM"/>
    </source>
</evidence>
<dbReference type="EMBL" id="FOYL01000004">
    <property type="protein sequence ID" value="SFR17967.1"/>
    <property type="molecule type" value="Genomic_DNA"/>
</dbReference>
<dbReference type="Proteomes" id="UP000198583">
    <property type="component" value="Unassembled WGS sequence"/>
</dbReference>
<dbReference type="InterPro" id="IPR023214">
    <property type="entry name" value="HAD_sf"/>
</dbReference>
<dbReference type="InterPro" id="IPR006379">
    <property type="entry name" value="HAD-SF_hydro_IIB"/>
</dbReference>
<evidence type="ECO:0000313" key="2">
    <source>
        <dbReference type="Proteomes" id="UP000198583"/>
    </source>
</evidence>
<dbReference type="STRING" id="84724.SAMN04488564_104686"/>
<dbReference type="AlphaFoldDB" id="A0A1I6EJY6"/>
<dbReference type="PANTHER" id="PTHR10000:SF8">
    <property type="entry name" value="HAD SUPERFAMILY HYDROLASE-LIKE, TYPE 3"/>
    <property type="match status" value="1"/>
</dbReference>
<protein>
    <recommendedName>
        <fullName evidence="3">Hydroxymethylpyrimidine pyrophosphatase</fullName>
    </recommendedName>
</protein>
<dbReference type="GO" id="GO:0005829">
    <property type="term" value="C:cytosol"/>
    <property type="evidence" value="ECO:0007669"/>
    <property type="project" value="TreeGrafter"/>
</dbReference>
<name>A0A1I6EJY6_9PSEU</name>
<reference evidence="2" key="1">
    <citation type="submission" date="2016-10" db="EMBL/GenBank/DDBJ databases">
        <authorList>
            <person name="Varghese N."/>
            <person name="Submissions S."/>
        </authorList>
    </citation>
    <scope>NUCLEOTIDE SEQUENCE [LARGE SCALE GENOMIC DNA]</scope>
    <source>
        <strain evidence="2">DSM 44232</strain>
    </source>
</reference>
<dbReference type="Pfam" id="PF08282">
    <property type="entry name" value="Hydrolase_3"/>
    <property type="match status" value="1"/>
</dbReference>
<dbReference type="Gene3D" id="3.40.50.1000">
    <property type="entry name" value="HAD superfamily/HAD-like"/>
    <property type="match status" value="1"/>
</dbReference>
<dbReference type="InterPro" id="IPR036412">
    <property type="entry name" value="HAD-like_sf"/>
</dbReference>
<dbReference type="NCBIfam" id="TIGR01484">
    <property type="entry name" value="HAD-SF-IIB"/>
    <property type="match status" value="1"/>
</dbReference>
<dbReference type="GO" id="GO:0016791">
    <property type="term" value="F:phosphatase activity"/>
    <property type="evidence" value="ECO:0007669"/>
    <property type="project" value="TreeGrafter"/>
</dbReference>